<keyword evidence="1" id="KW-1133">Transmembrane helix</keyword>
<feature type="transmembrane region" description="Helical" evidence="1">
    <location>
        <begin position="328"/>
        <end position="354"/>
    </location>
</feature>
<evidence type="ECO:0000313" key="3">
    <source>
        <dbReference type="Proteomes" id="UP000436655"/>
    </source>
</evidence>
<keyword evidence="3" id="KW-1185">Reference proteome</keyword>
<feature type="transmembrane region" description="Helical" evidence="1">
    <location>
        <begin position="416"/>
        <end position="433"/>
    </location>
</feature>
<gene>
    <name evidence="2" type="ORF">FHL03_09285</name>
</gene>
<feature type="transmembrane region" description="Helical" evidence="1">
    <location>
        <begin position="261"/>
        <end position="283"/>
    </location>
</feature>
<feature type="transmembrane region" description="Helical" evidence="1">
    <location>
        <begin position="164"/>
        <end position="185"/>
    </location>
</feature>
<feature type="transmembrane region" description="Helical" evidence="1">
    <location>
        <begin position="82"/>
        <end position="100"/>
    </location>
</feature>
<reference evidence="2 3" key="1">
    <citation type="journal article" date="2019" name="Syst. Appl. Microbiol.">
        <title>Polyphasic characterization of two novel Lactobacillus spp. isolated from blown salami packages: Description of Lactobacillus halodurans sp. nov. and Lactobacillus salsicarnum sp. nov.</title>
        <authorList>
            <person name="Schuster J.A."/>
            <person name="Klingl A."/>
            <person name="Vogel R.F."/>
            <person name="Ehrmann M.A."/>
        </authorList>
    </citation>
    <scope>NUCLEOTIDE SEQUENCE [LARGE SCALE GENOMIC DNA]</scope>
    <source>
        <strain evidence="2 3">TMW 1.2098</strain>
    </source>
</reference>
<dbReference type="EMBL" id="VDFN01000009">
    <property type="protein sequence ID" value="MQS45678.1"/>
    <property type="molecule type" value="Genomic_DNA"/>
</dbReference>
<evidence type="ECO:0008006" key="4">
    <source>
        <dbReference type="Google" id="ProtNLM"/>
    </source>
</evidence>
<feature type="transmembrane region" description="Helical" evidence="1">
    <location>
        <begin position="191"/>
        <end position="208"/>
    </location>
</feature>
<keyword evidence="1" id="KW-0812">Transmembrane</keyword>
<feature type="transmembrane region" description="Helical" evidence="1">
    <location>
        <begin position="290"/>
        <end position="308"/>
    </location>
</feature>
<feature type="transmembrane region" description="Helical" evidence="1">
    <location>
        <begin position="131"/>
        <end position="152"/>
    </location>
</feature>
<accession>A0ABW9P8S3</accession>
<evidence type="ECO:0000256" key="1">
    <source>
        <dbReference type="SAM" id="Phobius"/>
    </source>
</evidence>
<feature type="transmembrane region" description="Helical" evidence="1">
    <location>
        <begin position="12"/>
        <end position="29"/>
    </location>
</feature>
<feature type="transmembrane region" description="Helical" evidence="1">
    <location>
        <begin position="107"/>
        <end position="125"/>
    </location>
</feature>
<keyword evidence="1" id="KW-0472">Membrane</keyword>
<dbReference type="RefSeq" id="WP_125703615.1">
    <property type="nucleotide sequence ID" value="NZ_JBHTOO010000029.1"/>
</dbReference>
<protein>
    <recommendedName>
        <fullName evidence="4">YfhO family protein</fullName>
    </recommendedName>
</protein>
<sequence>MDKSNSKNIWQWIIFGIYFIYFSVIRYFIVPFGDDMFFWGKWGTYLMHHGFYTTKNPVYIGGSSNGRYFSNWLQIVSMHHPLLEYIVFGLFSALFIWLLFKLTDQKWISLIVAMLFPFTLSVPFLNNSWLWYSAFVHYVLAPCFIFMYLLIIKHDFSASGPIHSVRKTIVTSFVTFAIALIGGLMIEHTTLYQVALGISVVVISVVVLKRILFYQWTYLLGSLASAIIMFSNKSYTVPVSYRSTKFSFVISKFTFFNMSHFWIVTLNIFVILLISIGVIILLIQKSQHRVIDFVWIVTSILFATYYLFMNLFLPKYMTNENYSPQGLINAIIYFDSAMSVLFVGYLLLTIFIVFKSKKLRAELLFCWLSCGFLIAPFLIIPRPISSREYFNGYIFIYLFAMIILEQIDFSFFKKPLSIFGSLAIVTLAVILMSKNIQNYNSYINRYNNSPVYIGATTPENKLPYPDLLPNRDRYVTFDSLEYWHKYTHTNFENRLIDFSYTDK</sequence>
<organism evidence="2 3">
    <name type="scientific">Companilactobacillus mishanensis</name>
    <dbReference type="NCBI Taxonomy" id="2486008"/>
    <lineage>
        <taxon>Bacteria</taxon>
        <taxon>Bacillati</taxon>
        <taxon>Bacillota</taxon>
        <taxon>Bacilli</taxon>
        <taxon>Lactobacillales</taxon>
        <taxon>Lactobacillaceae</taxon>
        <taxon>Companilactobacillus</taxon>
    </lineage>
</organism>
<feature type="transmembrane region" description="Helical" evidence="1">
    <location>
        <begin position="213"/>
        <end position="231"/>
    </location>
</feature>
<evidence type="ECO:0000313" key="2">
    <source>
        <dbReference type="EMBL" id="MQS45678.1"/>
    </source>
</evidence>
<dbReference type="Proteomes" id="UP000436655">
    <property type="component" value="Unassembled WGS sequence"/>
</dbReference>
<feature type="transmembrane region" description="Helical" evidence="1">
    <location>
        <begin position="361"/>
        <end position="380"/>
    </location>
</feature>
<name>A0ABW9P8S3_9LACO</name>
<proteinExistence type="predicted"/>
<comment type="caution">
    <text evidence="2">The sequence shown here is derived from an EMBL/GenBank/DDBJ whole genome shotgun (WGS) entry which is preliminary data.</text>
</comment>